<dbReference type="EMBL" id="CP035467">
    <property type="protein sequence ID" value="QCW83821.1"/>
    <property type="molecule type" value="Genomic_DNA"/>
</dbReference>
<sequence>MDLAEQVFQTIKPMPEPLVQEILDFALFLRQREAQVEWQNLMNAQTRSLDDWNNDEDEVWNDVPAV</sequence>
<organism evidence="2 3">
    <name type="scientific">Methylotuvimicrobium buryatense</name>
    <name type="common">Methylomicrobium buryatense</name>
    <dbReference type="NCBI Taxonomy" id="95641"/>
    <lineage>
        <taxon>Bacteria</taxon>
        <taxon>Pseudomonadati</taxon>
        <taxon>Pseudomonadota</taxon>
        <taxon>Gammaproteobacteria</taxon>
        <taxon>Methylococcales</taxon>
        <taxon>Methylococcaceae</taxon>
        <taxon>Methylotuvimicrobium</taxon>
    </lineage>
</organism>
<dbReference type="Pfam" id="PF10047">
    <property type="entry name" value="DUF2281"/>
    <property type="match status" value="1"/>
</dbReference>
<protein>
    <submittedName>
        <fullName evidence="2">DUF2281 domain-containing protein</fullName>
    </submittedName>
</protein>
<reference evidence="3" key="1">
    <citation type="journal article" date="2019" name="J. Bacteriol.">
        <title>A Mutagenic Screen Identifies a TonB-Dependent Receptor Required for the Lanthanide Metal Switch in the Type I Methanotroph 'Methylotuvimicrobium buryatense' 5GB1C.</title>
        <authorList>
            <person name="Groom J.D."/>
            <person name="Ford S.M."/>
            <person name="Pesesky M.W."/>
            <person name="Lidstrom M.E."/>
        </authorList>
    </citation>
    <scope>NUCLEOTIDE SEQUENCE [LARGE SCALE GENOMIC DNA]</scope>
    <source>
        <strain evidence="3">5GB1C</strain>
    </source>
</reference>
<evidence type="ECO:0000259" key="1">
    <source>
        <dbReference type="Pfam" id="PF10047"/>
    </source>
</evidence>
<keyword evidence="3" id="KW-1185">Reference proteome</keyword>
<name>A0A4P9UTV1_METBY</name>
<accession>A0A4P9UTV1</accession>
<proteinExistence type="predicted"/>
<dbReference type="KEGG" id="mbur:EQU24_17395"/>
<dbReference type="RefSeq" id="WP_017842349.1">
    <property type="nucleotide sequence ID" value="NZ_CP035467.1"/>
</dbReference>
<evidence type="ECO:0000313" key="2">
    <source>
        <dbReference type="EMBL" id="QCW83821.1"/>
    </source>
</evidence>
<dbReference type="OrthoDB" id="8451054at2"/>
<dbReference type="InterPro" id="IPR018739">
    <property type="entry name" value="DUF2281"/>
</dbReference>
<dbReference type="AlphaFoldDB" id="A0A4P9UTV1"/>
<dbReference type="Proteomes" id="UP000305881">
    <property type="component" value="Chromosome"/>
</dbReference>
<feature type="domain" description="DUF2281" evidence="1">
    <location>
        <begin position="8"/>
        <end position="35"/>
    </location>
</feature>
<gene>
    <name evidence="2" type="ORF">EQU24_17395</name>
</gene>
<evidence type="ECO:0000313" key="3">
    <source>
        <dbReference type="Proteomes" id="UP000305881"/>
    </source>
</evidence>